<dbReference type="EMBL" id="BMAW01042923">
    <property type="protein sequence ID" value="GFS36776.1"/>
    <property type="molecule type" value="Genomic_DNA"/>
</dbReference>
<dbReference type="Proteomes" id="UP000887013">
    <property type="component" value="Unassembled WGS sequence"/>
</dbReference>
<organism evidence="2 3">
    <name type="scientific">Nephila pilipes</name>
    <name type="common">Giant wood spider</name>
    <name type="synonym">Nephila maculata</name>
    <dbReference type="NCBI Taxonomy" id="299642"/>
    <lineage>
        <taxon>Eukaryota</taxon>
        <taxon>Metazoa</taxon>
        <taxon>Ecdysozoa</taxon>
        <taxon>Arthropoda</taxon>
        <taxon>Chelicerata</taxon>
        <taxon>Arachnida</taxon>
        <taxon>Araneae</taxon>
        <taxon>Araneomorphae</taxon>
        <taxon>Entelegynae</taxon>
        <taxon>Araneoidea</taxon>
        <taxon>Nephilidae</taxon>
        <taxon>Nephila</taxon>
    </lineage>
</organism>
<comment type="caution">
    <text evidence="2">The sequence shown here is derived from an EMBL/GenBank/DDBJ whole genome shotgun (WGS) entry which is preliminary data.</text>
</comment>
<dbReference type="AlphaFoldDB" id="A0A8X6IC10"/>
<name>A0A8X6IC10_NEPPI</name>
<feature type="region of interest" description="Disordered" evidence="1">
    <location>
        <begin position="77"/>
        <end position="108"/>
    </location>
</feature>
<gene>
    <name evidence="2" type="ORF">NPIL_102691</name>
</gene>
<evidence type="ECO:0000256" key="1">
    <source>
        <dbReference type="SAM" id="MobiDB-lite"/>
    </source>
</evidence>
<proteinExistence type="predicted"/>
<accession>A0A8X6IC10</accession>
<sequence>MAAYKIDQMIFSNKFSSISLEDPPEFLRMDDSPPLPPRHIRNKLLPRIQRKNLALEETSYPILNSWTFQRHCEQNKFSPGASNITQSTQGSTVAPQTSNSTSAPPITIDNVNNSTALFSKTLPN</sequence>
<evidence type="ECO:0000313" key="3">
    <source>
        <dbReference type="Proteomes" id="UP000887013"/>
    </source>
</evidence>
<protein>
    <submittedName>
        <fullName evidence="2">Uncharacterized protein</fullName>
    </submittedName>
</protein>
<reference evidence="2" key="1">
    <citation type="submission" date="2020-08" db="EMBL/GenBank/DDBJ databases">
        <title>Multicomponent nature underlies the extraordinary mechanical properties of spider dragline silk.</title>
        <authorList>
            <person name="Kono N."/>
            <person name="Nakamura H."/>
            <person name="Mori M."/>
            <person name="Yoshida Y."/>
            <person name="Ohtoshi R."/>
            <person name="Malay A.D."/>
            <person name="Moran D.A.P."/>
            <person name="Tomita M."/>
            <person name="Numata K."/>
            <person name="Arakawa K."/>
        </authorList>
    </citation>
    <scope>NUCLEOTIDE SEQUENCE</scope>
</reference>
<keyword evidence="3" id="KW-1185">Reference proteome</keyword>
<evidence type="ECO:0000313" key="2">
    <source>
        <dbReference type="EMBL" id="GFS36776.1"/>
    </source>
</evidence>